<keyword evidence="2" id="KW-1185">Reference proteome</keyword>
<comment type="caution">
    <text evidence="1">The sequence shown here is derived from an EMBL/GenBank/DDBJ whole genome shotgun (WGS) entry which is preliminary data.</text>
</comment>
<sequence length="368" mass="40716">MRFMQRHWKRRNRTYGLLACLMIIFLLHAWAGCAAQDVTIAGKSFYLDGKLWLPKGVNVAALVRPKFIPSAPKWMNDESNNPGREWWGPAEFAAIKSVLGGSVIRFQISQAALDPHSSIYDRAYLTELTGAIKQARAAGFVVICSMSWGDSAGLQNMAGMPDDGTTRAWQSLAPGFVHDPGVMFELFNEPKLDWNKAGSHQIWARDMQALIDEVRSLGATNILLLDGLGYAQWTNDLFPLVHDRLPNRMAMAVHPYLDPMRNEAHLDPQEYWRRHFSLSAAQVPMIATEWNATPNGGCAGPNTPELSLALMRLLASLHVGVLGWSIDTSAKLVKDHTGYQPTDYSSFKDCKDGSDSGGGSLLAKFPND</sequence>
<name>A0ACC5P3L8_9BACT</name>
<dbReference type="Proteomes" id="UP000569005">
    <property type="component" value="Unassembled WGS sequence"/>
</dbReference>
<evidence type="ECO:0000313" key="2">
    <source>
        <dbReference type="Proteomes" id="UP000569005"/>
    </source>
</evidence>
<proteinExistence type="predicted"/>
<organism evidence="1 2">
    <name type="scientific">Tunturiibacter gelidiferens</name>
    <dbReference type="NCBI Taxonomy" id="3069689"/>
    <lineage>
        <taxon>Bacteria</taxon>
        <taxon>Pseudomonadati</taxon>
        <taxon>Acidobacteriota</taxon>
        <taxon>Terriglobia</taxon>
        <taxon>Terriglobales</taxon>
        <taxon>Acidobacteriaceae</taxon>
        <taxon>Tunturiibacter</taxon>
    </lineage>
</organism>
<evidence type="ECO:0000313" key="1">
    <source>
        <dbReference type="EMBL" id="MBB5341380.1"/>
    </source>
</evidence>
<gene>
    <name evidence="1" type="ORF">HDF13_003713</name>
</gene>
<dbReference type="EMBL" id="JACHEA010000001">
    <property type="protein sequence ID" value="MBB5341380.1"/>
    <property type="molecule type" value="Genomic_DNA"/>
</dbReference>
<accession>A0ACC5P3L8</accession>
<reference evidence="1" key="1">
    <citation type="submission" date="2020-08" db="EMBL/GenBank/DDBJ databases">
        <title>Genomic Encyclopedia of Type Strains, Phase IV (KMG-V): Genome sequencing to study the core and pangenomes of soil and plant-associated prokaryotes.</title>
        <authorList>
            <person name="Whitman W."/>
        </authorList>
    </citation>
    <scope>NUCLEOTIDE SEQUENCE</scope>
    <source>
        <strain evidence="1">M8UP15</strain>
    </source>
</reference>
<protein>
    <submittedName>
        <fullName evidence="1">Uncharacterized protein</fullName>
    </submittedName>
</protein>